<dbReference type="InterPro" id="IPR045085">
    <property type="entry name" value="HLD_clamp_pol_III_gamma_tau"/>
</dbReference>
<feature type="region of interest" description="Disordered" evidence="7">
    <location>
        <begin position="744"/>
        <end position="774"/>
    </location>
</feature>
<proteinExistence type="inferred from homology"/>
<feature type="compositionally biased region" description="Low complexity" evidence="7">
    <location>
        <begin position="761"/>
        <end position="772"/>
    </location>
</feature>
<dbReference type="GO" id="GO:0046872">
    <property type="term" value="F:metal ion binding"/>
    <property type="evidence" value="ECO:0007669"/>
    <property type="project" value="UniProtKB-KW"/>
</dbReference>
<dbReference type="AlphaFoldDB" id="A0AAQ3QLF3"/>
<dbReference type="SUPFAM" id="SSF52540">
    <property type="entry name" value="P-loop containing nucleoside triphosphate hydrolases"/>
    <property type="match status" value="1"/>
</dbReference>
<evidence type="ECO:0000256" key="3">
    <source>
        <dbReference type="ARBA" id="ARBA00022741"/>
    </source>
</evidence>
<dbReference type="Pfam" id="PF13177">
    <property type="entry name" value="DNA_pol3_delta2"/>
    <property type="match status" value="1"/>
</dbReference>
<evidence type="ECO:0000259" key="9">
    <source>
        <dbReference type="Pfam" id="PF23007"/>
    </source>
</evidence>
<dbReference type="Proteomes" id="UP001327560">
    <property type="component" value="Chromosome 8"/>
</dbReference>
<dbReference type="InterPro" id="IPR008921">
    <property type="entry name" value="DNA_pol3_clamp-load_cplx_C"/>
</dbReference>
<evidence type="ECO:0000313" key="10">
    <source>
        <dbReference type="EMBL" id="WOL15614.1"/>
    </source>
</evidence>
<evidence type="ECO:0000256" key="1">
    <source>
        <dbReference type="ARBA" id="ARBA00006360"/>
    </source>
</evidence>
<evidence type="ECO:0000259" key="8">
    <source>
        <dbReference type="Pfam" id="PF12169"/>
    </source>
</evidence>
<dbReference type="InterPro" id="IPR027417">
    <property type="entry name" value="P-loop_NTPase"/>
</dbReference>
<sequence length="1154" mass="130481">MGKTGVGPSKLHLKKDIAGLGKAQFLQEPRILSSSRPYSNFGSTSAACFIHENAAEGNFAGSYDSTWSHTPIEHRRKYLRKRRNHSSKSGDSTIKEDDDRQESLLESSEDGSSNYIRSRKFEESLSDLMHFNAVRQKNQEMSERRKLRRMYRSTMLKAQSLNLYNFTEHLRTKEYSNSKEFEQTRHSRRDKASHSYTPNSSYGCLDETSVSLDGMYQLQKRRNQGWRSNHHSARPKDGGCGSCFSPSVIDTPRSFVSKIHCKRRKSNKKRSSHSYKQKFLLQHYQSGPPLDDSYNGAGLSADQEGNELTHRFQELNLEALSHLDGRKSLDLSNRVQPKQSHSGRRSWPNSISQEHLELIATRGSGSEMMDNRSLFEKYRPLSFDEIICQDFVVQSLKNAILKGKIASSYMFQGPYGTGKTSVARIFAASLSCLSTKDNQPCGLCDACTDILCRKNGSSSIELSTSNKKGMNRLRYILKHIHVATAMEHHEVFIIDGCHSFPLEIWLEFCRIVEDPPPWVTFIFIVTNPATLPHSIMSQCKKYVFSRIAEADVVSRLTILCEKEDINIEEDALNLIASYSDGSLLEAEIMLDQLTLLGKRITKTLVKDLLGMATDEKLLNLLEAAMSSDNAETVKRSRELMDSGVDPVALMSQLAAILMDIMAGTYDFSSQQCSGALNGRRSLSEVEPERLQQAVKILSDGQGQLSLSGEQSTWFTAALLQLGSGHNLEHMTSSTTNKNYEEMNEDAANNAQSSVPRAKYVSYSPQDSSCSSSVRERMKNNLLSDVSSYRTLEEGDCSNERPSKKVSGHSLHKLENIWQRCTERCHLEGLRQFLAAHLKLVAIKQSEGYLIAYLAAKESKAKFQAERFFSSITNLVEMTLEHKVKVIIDLVPEFYNKSMPHATWKEHNNITNSIYNVDEPNLSSSSDEIHRIDIFSSPKITLDCSNGMLLRPGDISDNSQIDAENSSLMVPTAERNNEAYGTKVKGPSLSVKRYVTDEVHEQRLEKAWLEAEKGTIGFASHSRNNSNQTQWHYGTRNPCQDGLTRMISTPRKYILDNEIKQLKAQSSKRVYKREHHHPSDHYRPAFSPSLLHTSNFRADSATNRITNQVLTAVYSVVGKQARQAIERWVKRVLKYPRSGKDFYVLATAVPEDKRR</sequence>
<dbReference type="Pfam" id="PF23007">
    <property type="entry name" value="DnaA_N-like_STI"/>
    <property type="match status" value="1"/>
</dbReference>
<dbReference type="GO" id="GO:0003689">
    <property type="term" value="F:DNA clamp loader activity"/>
    <property type="evidence" value="ECO:0007669"/>
    <property type="project" value="TreeGrafter"/>
</dbReference>
<evidence type="ECO:0000256" key="6">
    <source>
        <dbReference type="ARBA" id="ARBA00023054"/>
    </source>
</evidence>
<dbReference type="InterPro" id="IPR012763">
    <property type="entry name" value="DNA_pol_III_sug/sutau_N"/>
</dbReference>
<dbReference type="NCBIfam" id="TIGR02397">
    <property type="entry name" value="dnaX_nterm"/>
    <property type="match status" value="1"/>
</dbReference>
<dbReference type="CDD" id="cd18137">
    <property type="entry name" value="HLD_clamp_pol_III_gamma_tau"/>
    <property type="match status" value="1"/>
</dbReference>
<dbReference type="Pfam" id="PF12169">
    <property type="entry name" value="DNA_pol3_gamma3"/>
    <property type="match status" value="1"/>
</dbReference>
<keyword evidence="3" id="KW-0547">Nucleotide-binding</keyword>
<keyword evidence="4" id="KW-0862">Zinc</keyword>
<evidence type="ECO:0000313" key="11">
    <source>
        <dbReference type="Proteomes" id="UP001327560"/>
    </source>
</evidence>
<keyword evidence="5" id="KW-0067">ATP-binding</keyword>
<dbReference type="GO" id="GO:0006261">
    <property type="term" value="P:DNA-templated DNA replication"/>
    <property type="evidence" value="ECO:0007669"/>
    <property type="project" value="TreeGrafter"/>
</dbReference>
<dbReference type="InterPro" id="IPR054506">
    <property type="entry name" value="DnaA_N-like_STI"/>
</dbReference>
<dbReference type="GO" id="GO:0005663">
    <property type="term" value="C:DNA replication factor C complex"/>
    <property type="evidence" value="ECO:0007669"/>
    <property type="project" value="TreeGrafter"/>
</dbReference>
<gene>
    <name evidence="10" type="ORF">Cni_G24395</name>
</gene>
<keyword evidence="11" id="KW-1185">Reference proteome</keyword>
<keyword evidence="2" id="KW-0479">Metal-binding</keyword>
<feature type="domain" description="STICHEL DnaA-N-like alpha-beta" evidence="9">
    <location>
        <begin position="810"/>
        <end position="888"/>
    </location>
</feature>
<feature type="region of interest" description="Disordered" evidence="7">
    <location>
        <begin position="78"/>
        <end position="111"/>
    </location>
</feature>
<protein>
    <submittedName>
        <fullName evidence="10">Protein STICHEL</fullName>
    </submittedName>
</protein>
<dbReference type="PANTHER" id="PTHR11669:SF63">
    <property type="entry name" value="PROTEIN STICHEL"/>
    <property type="match status" value="1"/>
</dbReference>
<dbReference type="GO" id="GO:0003887">
    <property type="term" value="F:DNA-directed DNA polymerase activity"/>
    <property type="evidence" value="ECO:0007669"/>
    <property type="project" value="InterPro"/>
</dbReference>
<keyword evidence="6" id="KW-0175">Coiled coil</keyword>
<feature type="compositionally biased region" description="Basic and acidic residues" evidence="7">
    <location>
        <begin position="93"/>
        <end position="103"/>
    </location>
</feature>
<dbReference type="SUPFAM" id="SSF48019">
    <property type="entry name" value="post-AAA+ oligomerization domain-like"/>
    <property type="match status" value="1"/>
</dbReference>
<feature type="domain" description="DNA polymerase III gamma subunit" evidence="8">
    <location>
        <begin position="601"/>
        <end position="710"/>
    </location>
</feature>
<accession>A0AAQ3QLF3</accession>
<feature type="compositionally biased region" description="Basic and acidic residues" evidence="7">
    <location>
        <begin position="177"/>
        <end position="193"/>
    </location>
</feature>
<feature type="region of interest" description="Disordered" evidence="7">
    <location>
        <begin position="177"/>
        <end position="200"/>
    </location>
</feature>
<dbReference type="PANTHER" id="PTHR11669">
    <property type="entry name" value="REPLICATION FACTOR C / DNA POLYMERASE III GAMMA-TAU SUBUNIT"/>
    <property type="match status" value="1"/>
</dbReference>
<evidence type="ECO:0000256" key="2">
    <source>
        <dbReference type="ARBA" id="ARBA00022723"/>
    </source>
</evidence>
<comment type="similarity">
    <text evidence="1">Belongs to the DnaX/STICHEL family.</text>
</comment>
<dbReference type="InterPro" id="IPR050238">
    <property type="entry name" value="DNA_Rep/Repair_Clamp_Loader"/>
</dbReference>
<dbReference type="GO" id="GO:0009360">
    <property type="term" value="C:DNA polymerase III complex"/>
    <property type="evidence" value="ECO:0007669"/>
    <property type="project" value="InterPro"/>
</dbReference>
<dbReference type="Gene3D" id="1.20.272.10">
    <property type="match status" value="1"/>
</dbReference>
<evidence type="ECO:0000256" key="7">
    <source>
        <dbReference type="SAM" id="MobiDB-lite"/>
    </source>
</evidence>
<reference evidence="10 11" key="1">
    <citation type="submission" date="2023-10" db="EMBL/GenBank/DDBJ databases">
        <title>Chromosome-scale genome assembly provides insights into flower coloration mechanisms of Canna indica.</title>
        <authorList>
            <person name="Li C."/>
        </authorList>
    </citation>
    <scope>NUCLEOTIDE SEQUENCE [LARGE SCALE GENOMIC DNA]</scope>
    <source>
        <tissue evidence="10">Flower</tissue>
    </source>
</reference>
<dbReference type="GO" id="GO:0003677">
    <property type="term" value="F:DNA binding"/>
    <property type="evidence" value="ECO:0007669"/>
    <property type="project" value="InterPro"/>
</dbReference>
<dbReference type="GO" id="GO:0006281">
    <property type="term" value="P:DNA repair"/>
    <property type="evidence" value="ECO:0007669"/>
    <property type="project" value="TreeGrafter"/>
</dbReference>
<dbReference type="Gene3D" id="3.40.50.300">
    <property type="entry name" value="P-loop containing nucleotide triphosphate hydrolases"/>
    <property type="match status" value="1"/>
</dbReference>
<organism evidence="10 11">
    <name type="scientific">Canna indica</name>
    <name type="common">Indian-shot</name>
    <dbReference type="NCBI Taxonomy" id="4628"/>
    <lineage>
        <taxon>Eukaryota</taxon>
        <taxon>Viridiplantae</taxon>
        <taxon>Streptophyta</taxon>
        <taxon>Embryophyta</taxon>
        <taxon>Tracheophyta</taxon>
        <taxon>Spermatophyta</taxon>
        <taxon>Magnoliopsida</taxon>
        <taxon>Liliopsida</taxon>
        <taxon>Zingiberales</taxon>
        <taxon>Cannaceae</taxon>
        <taxon>Canna</taxon>
    </lineage>
</organism>
<dbReference type="Gene3D" id="1.10.8.60">
    <property type="match status" value="1"/>
</dbReference>
<name>A0AAQ3QLF3_9LILI</name>
<dbReference type="GO" id="GO:0005524">
    <property type="term" value="F:ATP binding"/>
    <property type="evidence" value="ECO:0007669"/>
    <property type="project" value="UniProtKB-KW"/>
</dbReference>
<evidence type="ECO:0000256" key="4">
    <source>
        <dbReference type="ARBA" id="ARBA00022833"/>
    </source>
</evidence>
<dbReference type="InterPro" id="IPR022754">
    <property type="entry name" value="DNA_pol_III_gamma-3"/>
</dbReference>
<dbReference type="EMBL" id="CP136897">
    <property type="protein sequence ID" value="WOL15614.1"/>
    <property type="molecule type" value="Genomic_DNA"/>
</dbReference>
<evidence type="ECO:0000256" key="5">
    <source>
        <dbReference type="ARBA" id="ARBA00022840"/>
    </source>
</evidence>